<dbReference type="PANTHER" id="PTHR42763:SF2">
    <property type="entry name" value="ADP-GLUCOSE PHOSPHORYLASE"/>
    <property type="match status" value="1"/>
</dbReference>
<dbReference type="EMBL" id="JACHIG010000012">
    <property type="protein sequence ID" value="MBB5034999.1"/>
    <property type="molecule type" value="Genomic_DNA"/>
</dbReference>
<feature type="binding site" evidence="6">
    <location>
        <position position="47"/>
    </location>
    <ligand>
        <name>Zn(2+)</name>
        <dbReference type="ChEBI" id="CHEBI:29105"/>
    </ligand>
</feature>
<evidence type="ECO:0000313" key="8">
    <source>
        <dbReference type="EMBL" id="MBB5034999.1"/>
    </source>
</evidence>
<dbReference type="Proteomes" id="UP000590740">
    <property type="component" value="Unassembled WGS sequence"/>
</dbReference>
<evidence type="ECO:0000256" key="6">
    <source>
        <dbReference type="PIRSR" id="PIRSR000808-3"/>
    </source>
</evidence>
<dbReference type="PIRSF" id="PIRSF000808">
    <property type="entry name" value="GalT"/>
    <property type="match status" value="1"/>
</dbReference>
<dbReference type="PANTHER" id="PTHR42763">
    <property type="entry name" value="ADP-GLUCOSE PHOSPHORYLASE"/>
    <property type="match status" value="1"/>
</dbReference>
<reference evidence="8 9" key="1">
    <citation type="submission" date="2020-08" db="EMBL/GenBank/DDBJ databases">
        <title>Genomic Encyclopedia of Type Strains, Phase IV (KMG-IV): sequencing the most valuable type-strain genomes for metagenomic binning, comparative biology and taxonomic classification.</title>
        <authorList>
            <person name="Goeker M."/>
        </authorList>
    </citation>
    <scope>NUCLEOTIDE SEQUENCE [LARGE SCALE GENOMIC DNA]</scope>
    <source>
        <strain evidence="8 9">DSM 12252</strain>
    </source>
</reference>
<feature type="binding site" evidence="6">
    <location>
        <position position="112"/>
    </location>
    <ligand>
        <name>Zn(2+)</name>
        <dbReference type="ChEBI" id="CHEBI:29105"/>
    </ligand>
</feature>
<evidence type="ECO:0000256" key="3">
    <source>
        <dbReference type="ARBA" id="ARBA00023277"/>
    </source>
</evidence>
<feature type="domain" description="Galactose-1-phosphate uridyl transferase N-terminal" evidence="7">
    <location>
        <begin position="2"/>
        <end position="171"/>
    </location>
</feature>
<keyword evidence="1 8" id="KW-0808">Transferase</keyword>
<protein>
    <recommendedName>
        <fullName evidence="4">Galactose-1-phosphate uridylyltransferase</fullName>
        <ecNumber evidence="4">2.7.7.12</ecNumber>
    </recommendedName>
</protein>
<keyword evidence="2 8" id="KW-0548">Nucleotidyltransferase</keyword>
<dbReference type="InterPro" id="IPR053177">
    <property type="entry name" value="ADP-glucose_phosphorylase"/>
</dbReference>
<feature type="binding site" evidence="6">
    <location>
        <position position="44"/>
    </location>
    <ligand>
        <name>Zn(2+)</name>
        <dbReference type="ChEBI" id="CHEBI:29105"/>
    </ligand>
</feature>
<dbReference type="InterPro" id="IPR005849">
    <property type="entry name" value="GalP_Utransf_N"/>
</dbReference>
<name>A0A7W8DM30_9BACT</name>
<dbReference type="InterPro" id="IPR001937">
    <property type="entry name" value="GalP_UDPtransf1"/>
</dbReference>
<evidence type="ECO:0000256" key="4">
    <source>
        <dbReference type="NCBIfam" id="TIGR00209"/>
    </source>
</evidence>
<gene>
    <name evidence="8" type="ORF">HNQ65_004607</name>
</gene>
<dbReference type="AlphaFoldDB" id="A0A7W8DM30"/>
<dbReference type="NCBIfam" id="TIGR00209">
    <property type="entry name" value="galT_1"/>
    <property type="match status" value="1"/>
</dbReference>
<evidence type="ECO:0000313" key="9">
    <source>
        <dbReference type="Proteomes" id="UP000590740"/>
    </source>
</evidence>
<comment type="cofactor">
    <cofactor evidence="6">
        <name>Zn(2+)</name>
        <dbReference type="ChEBI" id="CHEBI:29105"/>
    </cofactor>
    <text evidence="6">Binds 1 zinc ion per subunit.</text>
</comment>
<keyword evidence="6" id="KW-0479">Metal-binding</keyword>
<evidence type="ECO:0000256" key="1">
    <source>
        <dbReference type="ARBA" id="ARBA00022679"/>
    </source>
</evidence>
<keyword evidence="6" id="KW-0862">Zinc</keyword>
<sequence length="332" mass="37433">MSEMRFNPITLDWVVMAPDRALRPDDFHGDVVKSATRPMHRADCPFCTGNEAMTPEETARISAPDGSWLVRAFPNKFSVFDPGCELQRKKSGTFRSMAAAGVHEVVVEHPRHDVDLCDMEPAHLALVLRMYRERYQALRHHPLAESIVIFKNQGRRAGSSLEHSHSQITAAPVLSSQVIMRLQEARRFHELEGGCLYCAVLHEELLAEERVIEEGKAFVSFMPYAALSPYHTWIFPRKHQASYDEISDEDIDELAGVLSRLLRRLRAAAGAPDYNITLRSAPVGEMQSGCFHWYISIISRISQLAGFELGSGTYINSMRPERCAELVRGIVL</sequence>
<comment type="caution">
    <text evidence="8">The sequence shown here is derived from an EMBL/GenBank/DDBJ whole genome shotgun (WGS) entry which is preliminary data.</text>
</comment>
<evidence type="ECO:0000259" key="7">
    <source>
        <dbReference type="Pfam" id="PF01087"/>
    </source>
</evidence>
<dbReference type="GO" id="GO:0008108">
    <property type="term" value="F:UDP-glucose:hexose-1-phosphate uridylyltransferase activity"/>
    <property type="evidence" value="ECO:0007669"/>
    <property type="project" value="UniProtKB-UniRule"/>
</dbReference>
<dbReference type="GO" id="GO:0006012">
    <property type="term" value="P:galactose metabolic process"/>
    <property type="evidence" value="ECO:0007669"/>
    <property type="project" value="UniProtKB-UniRule"/>
</dbReference>
<organism evidence="8 9">
    <name type="scientific">Prosthecobacter vanneervenii</name>
    <dbReference type="NCBI Taxonomy" id="48466"/>
    <lineage>
        <taxon>Bacteria</taxon>
        <taxon>Pseudomonadati</taxon>
        <taxon>Verrucomicrobiota</taxon>
        <taxon>Verrucomicrobiia</taxon>
        <taxon>Verrucomicrobiales</taxon>
        <taxon>Verrucomicrobiaceae</taxon>
        <taxon>Prosthecobacter</taxon>
    </lineage>
</organism>
<proteinExistence type="predicted"/>
<dbReference type="GO" id="GO:0008270">
    <property type="term" value="F:zinc ion binding"/>
    <property type="evidence" value="ECO:0007669"/>
    <property type="project" value="InterPro"/>
</dbReference>
<feature type="active site" description="Tele-UMP-histidine intermediate" evidence="5">
    <location>
        <position position="165"/>
    </location>
</feature>
<evidence type="ECO:0000256" key="5">
    <source>
        <dbReference type="PIRSR" id="PIRSR000808-1"/>
    </source>
</evidence>
<keyword evidence="9" id="KW-1185">Reference proteome</keyword>
<keyword evidence="3" id="KW-0119">Carbohydrate metabolism</keyword>
<feature type="binding site" evidence="6">
    <location>
        <position position="163"/>
    </location>
    <ligand>
        <name>Zn(2+)</name>
        <dbReference type="ChEBI" id="CHEBI:29105"/>
    </ligand>
</feature>
<dbReference type="Pfam" id="PF01087">
    <property type="entry name" value="GalP_UDP_transf"/>
    <property type="match status" value="1"/>
</dbReference>
<dbReference type="RefSeq" id="WP_184343337.1">
    <property type="nucleotide sequence ID" value="NZ_JACHIG010000012.1"/>
</dbReference>
<dbReference type="Gene3D" id="3.30.428.10">
    <property type="entry name" value="HIT-like"/>
    <property type="match status" value="2"/>
</dbReference>
<dbReference type="SUPFAM" id="SSF54197">
    <property type="entry name" value="HIT-like"/>
    <property type="match status" value="2"/>
</dbReference>
<dbReference type="EC" id="2.7.7.12" evidence="4"/>
<accession>A0A7W8DM30</accession>
<evidence type="ECO:0000256" key="2">
    <source>
        <dbReference type="ARBA" id="ARBA00022695"/>
    </source>
</evidence>
<dbReference type="InterPro" id="IPR036265">
    <property type="entry name" value="HIT-like_sf"/>
</dbReference>